<dbReference type="PANTHER" id="PTHR23508">
    <property type="entry name" value="CARBOXYLIC ACID TRANSPORTER PROTEIN HOMOLOG"/>
    <property type="match status" value="1"/>
</dbReference>
<dbReference type="Proteomes" id="UP001596380">
    <property type="component" value="Unassembled WGS sequence"/>
</dbReference>
<dbReference type="PANTHER" id="PTHR23508:SF10">
    <property type="entry name" value="CARBOXYLIC ACID TRANSPORTER PROTEIN HOMOLOG"/>
    <property type="match status" value="1"/>
</dbReference>
<keyword evidence="3 5" id="KW-1133">Transmembrane helix</keyword>
<feature type="transmembrane region" description="Helical" evidence="5">
    <location>
        <begin position="312"/>
        <end position="339"/>
    </location>
</feature>
<feature type="transmembrane region" description="Helical" evidence="5">
    <location>
        <begin position="52"/>
        <end position="73"/>
    </location>
</feature>
<gene>
    <name evidence="7" type="ORF">ACFQKB_13590</name>
</gene>
<comment type="subcellular location">
    <subcellularLocation>
        <location evidence="1">Cell membrane</location>
        <topology evidence="1">Multi-pass membrane protein</topology>
    </subcellularLocation>
</comment>
<dbReference type="InterPro" id="IPR011701">
    <property type="entry name" value="MFS"/>
</dbReference>
<dbReference type="InterPro" id="IPR036259">
    <property type="entry name" value="MFS_trans_sf"/>
</dbReference>
<dbReference type="PROSITE" id="PS50850">
    <property type="entry name" value="MFS"/>
    <property type="match status" value="1"/>
</dbReference>
<feature type="transmembrane region" description="Helical" evidence="5">
    <location>
        <begin position="225"/>
        <end position="244"/>
    </location>
</feature>
<evidence type="ECO:0000256" key="5">
    <source>
        <dbReference type="SAM" id="Phobius"/>
    </source>
</evidence>
<evidence type="ECO:0000313" key="7">
    <source>
        <dbReference type="EMBL" id="MFC6880794.1"/>
    </source>
</evidence>
<feature type="transmembrane region" description="Helical" evidence="5">
    <location>
        <begin position="346"/>
        <end position="366"/>
    </location>
</feature>
<feature type="transmembrane region" description="Helical" evidence="5">
    <location>
        <begin position="288"/>
        <end position="306"/>
    </location>
</feature>
<feature type="domain" description="Major facilitator superfamily (MFS) profile" evidence="6">
    <location>
        <begin position="16"/>
        <end position="402"/>
    </location>
</feature>
<evidence type="ECO:0000259" key="6">
    <source>
        <dbReference type="PROSITE" id="PS50850"/>
    </source>
</evidence>
<keyword evidence="2 5" id="KW-0812">Transmembrane</keyword>
<keyword evidence="4 5" id="KW-0472">Membrane</keyword>
<feature type="transmembrane region" description="Helical" evidence="5">
    <location>
        <begin position="143"/>
        <end position="164"/>
    </location>
</feature>
<accession>A0ABW2CIF3</accession>
<dbReference type="InterPro" id="IPR020846">
    <property type="entry name" value="MFS_dom"/>
</dbReference>
<protein>
    <submittedName>
        <fullName evidence="7">MFS transporter</fullName>
    </submittedName>
</protein>
<dbReference type="SUPFAM" id="SSF103473">
    <property type="entry name" value="MFS general substrate transporter"/>
    <property type="match status" value="1"/>
</dbReference>
<dbReference type="EMBL" id="JBHSXS010000006">
    <property type="protein sequence ID" value="MFC6880794.1"/>
    <property type="molecule type" value="Genomic_DNA"/>
</dbReference>
<dbReference type="Pfam" id="PF07690">
    <property type="entry name" value="MFS_1"/>
    <property type="match status" value="1"/>
</dbReference>
<name>A0ABW2CIF3_9ACTN</name>
<evidence type="ECO:0000256" key="1">
    <source>
        <dbReference type="ARBA" id="ARBA00004651"/>
    </source>
</evidence>
<feature type="transmembrane region" description="Helical" evidence="5">
    <location>
        <begin position="85"/>
        <end position="103"/>
    </location>
</feature>
<comment type="caution">
    <text evidence="7">The sequence shown here is derived from an EMBL/GenBank/DDBJ whole genome shotgun (WGS) entry which is preliminary data.</text>
</comment>
<evidence type="ECO:0000256" key="4">
    <source>
        <dbReference type="ARBA" id="ARBA00023136"/>
    </source>
</evidence>
<organism evidence="7 8">
    <name type="scientific">Actinomadura yumaensis</name>
    <dbReference type="NCBI Taxonomy" id="111807"/>
    <lineage>
        <taxon>Bacteria</taxon>
        <taxon>Bacillati</taxon>
        <taxon>Actinomycetota</taxon>
        <taxon>Actinomycetes</taxon>
        <taxon>Streptosporangiales</taxon>
        <taxon>Thermomonosporaceae</taxon>
        <taxon>Actinomadura</taxon>
    </lineage>
</organism>
<dbReference type="RefSeq" id="WP_160826286.1">
    <property type="nucleotide sequence ID" value="NZ_JBHSXE010000001.1"/>
</dbReference>
<evidence type="ECO:0000256" key="3">
    <source>
        <dbReference type="ARBA" id="ARBA00022989"/>
    </source>
</evidence>
<evidence type="ECO:0000313" key="8">
    <source>
        <dbReference type="Proteomes" id="UP001596380"/>
    </source>
</evidence>
<feature type="transmembrane region" description="Helical" evidence="5">
    <location>
        <begin position="378"/>
        <end position="397"/>
    </location>
</feature>
<proteinExistence type="predicted"/>
<feature type="transmembrane region" description="Helical" evidence="5">
    <location>
        <begin position="109"/>
        <end position="131"/>
    </location>
</feature>
<evidence type="ECO:0000256" key="2">
    <source>
        <dbReference type="ARBA" id="ARBA00022692"/>
    </source>
</evidence>
<dbReference type="PROSITE" id="PS00216">
    <property type="entry name" value="SUGAR_TRANSPORT_1"/>
    <property type="match status" value="1"/>
</dbReference>
<feature type="transmembrane region" description="Helical" evidence="5">
    <location>
        <begin position="170"/>
        <end position="188"/>
    </location>
</feature>
<keyword evidence="8" id="KW-1185">Reference proteome</keyword>
<dbReference type="Gene3D" id="1.20.1250.20">
    <property type="entry name" value="MFS general substrate transporter like domains"/>
    <property type="match status" value="2"/>
</dbReference>
<feature type="transmembrane region" description="Helical" evidence="5">
    <location>
        <begin position="264"/>
        <end position="281"/>
    </location>
</feature>
<reference evidence="8" key="1">
    <citation type="journal article" date="2019" name="Int. J. Syst. Evol. Microbiol.">
        <title>The Global Catalogue of Microorganisms (GCM) 10K type strain sequencing project: providing services to taxonomists for standard genome sequencing and annotation.</title>
        <authorList>
            <consortium name="The Broad Institute Genomics Platform"/>
            <consortium name="The Broad Institute Genome Sequencing Center for Infectious Disease"/>
            <person name="Wu L."/>
            <person name="Ma J."/>
        </authorList>
    </citation>
    <scope>NUCLEOTIDE SEQUENCE [LARGE SCALE GENOMIC DNA]</scope>
    <source>
        <strain evidence="8">JCM 3369</strain>
    </source>
</reference>
<sequence>MTATAPSARGRGQAGVLALACLILFVDGYDLFAIGTIGPSLMHHREWHPDSGTLGMLGSVTALGMPFGSILAGWAADRWGRRTPIAAAVTWISLSMLVAGLVPDLSSFAAARFCTGVGIGALAPLVGAYVTDSAPANRRTLHLAITMGAIGVGGTVSALLGRLLLPETPFQRLFLFGAVPIILVPLIWRVIPAGPPSHDAAHGRTPAGRNRVLQLLVPESRRTTVLFWVAAFMSMALVFSTTAWLPTVMMKSGYDLGSSLEFSIAFTLGASFGGLGVSLLGDRGRLKLVTFGCFLLAAVALFVLSTPQPRPLLLVMSALAGLGSLGCQNMVIACMTAFYPPRLRGTGLGVGLGVGRLGAIVGPTYLSIATDTFSSHRAGFFAFMVPAVLGAATIAMLGREPSASADPGATAKAVSVG</sequence>
<dbReference type="InterPro" id="IPR005829">
    <property type="entry name" value="Sugar_transporter_CS"/>
</dbReference>